<dbReference type="Gene3D" id="3.40.50.720">
    <property type="entry name" value="NAD(P)-binding Rossmann-like Domain"/>
    <property type="match status" value="1"/>
</dbReference>
<dbReference type="InterPro" id="IPR036291">
    <property type="entry name" value="NAD(P)-bd_dom_sf"/>
</dbReference>
<dbReference type="InterPro" id="IPR005097">
    <property type="entry name" value="Sacchrp_dh_NADP-bd"/>
</dbReference>
<evidence type="ECO:0000313" key="2">
    <source>
        <dbReference type="EMBL" id="MFC6018218.1"/>
    </source>
</evidence>
<feature type="domain" description="Saccharopine dehydrogenase NADP binding" evidence="1">
    <location>
        <begin position="8"/>
        <end position="129"/>
    </location>
</feature>
<reference evidence="3" key="1">
    <citation type="journal article" date="2019" name="Int. J. Syst. Evol. Microbiol.">
        <title>The Global Catalogue of Microorganisms (GCM) 10K type strain sequencing project: providing services to taxonomists for standard genome sequencing and annotation.</title>
        <authorList>
            <consortium name="The Broad Institute Genomics Platform"/>
            <consortium name="The Broad Institute Genome Sequencing Center for Infectious Disease"/>
            <person name="Wu L."/>
            <person name="Ma J."/>
        </authorList>
    </citation>
    <scope>NUCLEOTIDE SEQUENCE [LARGE SCALE GENOMIC DNA]</scope>
    <source>
        <strain evidence="3">ZS-35-S2</strain>
    </source>
</reference>
<dbReference type="EMBL" id="JBHSPR010000013">
    <property type="protein sequence ID" value="MFC6018218.1"/>
    <property type="molecule type" value="Genomic_DNA"/>
</dbReference>
<dbReference type="RefSeq" id="WP_377423385.1">
    <property type="nucleotide sequence ID" value="NZ_JBHSPR010000013.1"/>
</dbReference>
<keyword evidence="3" id="KW-1185">Reference proteome</keyword>
<dbReference type="InterPro" id="IPR051276">
    <property type="entry name" value="Saccharopine_DH-like_oxidrdct"/>
</dbReference>
<evidence type="ECO:0000259" key="1">
    <source>
        <dbReference type="Pfam" id="PF03435"/>
    </source>
</evidence>
<sequence>MTDRQFEVVLFGATGFTGSLTAEYLAAHAPVGTRWALAGRDGDRLRALRDRLGVAAGVVEADVSDAGSLRRLAEAGRVVITTVGPYLRYGDGIVAACAEAGTDYVDLTGEPEFVDLTYLRHHATAERTGARLVHACGFDAIPPDLGALFTVQQLPEGQPIRMRGYLSVGALPSGGTFDSALTVFGRWRSGAAARARRRRMEPVDRTRRVRAVSGRPGYDRTAGAWVLPLPTIDPQIVVRSARALDRYGPDFSYGHFVALGNPLTAAALGVGAIGVFALAQVPPARRALSRLRPAGSGPTPEQRAKAWFRLRFVADSGDRRVVTEVAAADPAYGGAAKMLAESALCLALDPLPPSAGQVTTAVAMGDALRARLDEAGIGFRVVESR</sequence>
<accession>A0ABW1KD04</accession>
<name>A0ABW1KD04_9ACTN</name>
<comment type="caution">
    <text evidence="2">The sequence shown here is derived from an EMBL/GenBank/DDBJ whole genome shotgun (WGS) entry which is preliminary data.</text>
</comment>
<evidence type="ECO:0000313" key="3">
    <source>
        <dbReference type="Proteomes" id="UP001596203"/>
    </source>
</evidence>
<dbReference type="Pfam" id="PF03435">
    <property type="entry name" value="Sacchrp_dh_NADP"/>
    <property type="match status" value="1"/>
</dbReference>
<dbReference type="SUPFAM" id="SSF51735">
    <property type="entry name" value="NAD(P)-binding Rossmann-fold domains"/>
    <property type="match status" value="1"/>
</dbReference>
<proteinExistence type="predicted"/>
<dbReference type="PANTHER" id="PTHR12286:SF5">
    <property type="entry name" value="SACCHAROPINE DEHYDROGENASE-LIKE OXIDOREDUCTASE"/>
    <property type="match status" value="1"/>
</dbReference>
<dbReference type="PANTHER" id="PTHR12286">
    <property type="entry name" value="SACCHAROPINE DEHYDROGENASE-LIKE OXIDOREDUCTASE"/>
    <property type="match status" value="1"/>
</dbReference>
<dbReference type="Proteomes" id="UP001596203">
    <property type="component" value="Unassembled WGS sequence"/>
</dbReference>
<organism evidence="2 3">
    <name type="scientific">Plantactinospora solaniradicis</name>
    <dbReference type="NCBI Taxonomy" id="1723736"/>
    <lineage>
        <taxon>Bacteria</taxon>
        <taxon>Bacillati</taxon>
        <taxon>Actinomycetota</taxon>
        <taxon>Actinomycetes</taxon>
        <taxon>Micromonosporales</taxon>
        <taxon>Micromonosporaceae</taxon>
        <taxon>Plantactinospora</taxon>
    </lineage>
</organism>
<protein>
    <submittedName>
        <fullName evidence="2">Saccharopine dehydrogenase family protein</fullName>
    </submittedName>
</protein>
<gene>
    <name evidence="2" type="ORF">ACFP2T_18665</name>
</gene>